<reference evidence="4 5" key="1">
    <citation type="journal article" date="2015" name="Stand. Genomic Sci.">
        <title>Genomic Encyclopedia of Bacterial and Archaeal Type Strains, Phase III: the genomes of soil and plant-associated and newly described type strains.</title>
        <authorList>
            <person name="Whitman W.B."/>
            <person name="Woyke T."/>
            <person name="Klenk H.P."/>
            <person name="Zhou Y."/>
            <person name="Lilburn T.G."/>
            <person name="Beck B.J."/>
            <person name="De Vos P."/>
            <person name="Vandamme P."/>
            <person name="Eisen J.A."/>
            <person name="Garrity G."/>
            <person name="Hugenholtz P."/>
            <person name="Kyrpides N.C."/>
        </authorList>
    </citation>
    <scope>NUCLEOTIDE SEQUENCE [LARGE SCALE GENOMIC DNA]</scope>
    <source>
        <strain evidence="4 5">CGMCC 1.2546</strain>
    </source>
</reference>
<keyword evidence="5" id="KW-1185">Reference proteome</keyword>
<name>A0A562P3E8_9HYPH</name>
<feature type="domain" description="Peripheral subunit-binding (PSBD)" evidence="3">
    <location>
        <begin position="116"/>
        <end position="153"/>
    </location>
</feature>
<dbReference type="AlphaFoldDB" id="A0A562P3E8"/>
<dbReference type="InterPro" id="IPR000073">
    <property type="entry name" value="AB_hydrolase_1"/>
</dbReference>
<dbReference type="InterPro" id="IPR011053">
    <property type="entry name" value="Single_hybrid_motif"/>
</dbReference>
<dbReference type="Proteomes" id="UP000317122">
    <property type="component" value="Unassembled WGS sequence"/>
</dbReference>
<dbReference type="OrthoDB" id="9804723at2"/>
<dbReference type="Pfam" id="PF02817">
    <property type="entry name" value="E3_binding"/>
    <property type="match status" value="1"/>
</dbReference>
<dbReference type="SUPFAM" id="SSF47005">
    <property type="entry name" value="Peripheral subunit-binding domain of 2-oxo acid dehydrogenase complex"/>
    <property type="match status" value="1"/>
</dbReference>
<dbReference type="PANTHER" id="PTHR43689:SF8">
    <property type="entry name" value="ALPHA_BETA-HYDROLASES SUPERFAMILY PROTEIN"/>
    <property type="match status" value="1"/>
</dbReference>
<gene>
    <name evidence="4" type="ORF">IQ26_02191</name>
</gene>
<dbReference type="InterPro" id="IPR029058">
    <property type="entry name" value="AB_hydrolase_fold"/>
</dbReference>
<dbReference type="InterPro" id="IPR004167">
    <property type="entry name" value="PSBD"/>
</dbReference>
<dbReference type="Pfam" id="PF00364">
    <property type="entry name" value="Biotin_lipoyl"/>
    <property type="match status" value="1"/>
</dbReference>
<accession>A0A562P3E8</accession>
<comment type="caution">
    <text evidence="4">The sequence shown here is derived from an EMBL/GenBank/DDBJ whole genome shotgun (WGS) entry which is preliminary data.</text>
</comment>
<evidence type="ECO:0000259" key="3">
    <source>
        <dbReference type="PROSITE" id="PS51826"/>
    </source>
</evidence>
<dbReference type="InterPro" id="IPR036625">
    <property type="entry name" value="E3-bd_dom_sf"/>
</dbReference>
<dbReference type="Gene3D" id="3.40.50.1820">
    <property type="entry name" value="alpha/beta hydrolase"/>
    <property type="match status" value="1"/>
</dbReference>
<evidence type="ECO:0000256" key="2">
    <source>
        <dbReference type="SAM" id="MobiDB-lite"/>
    </source>
</evidence>
<comment type="similarity">
    <text evidence="1">Belongs to the 2-oxoacid dehydrogenase family.</text>
</comment>
<dbReference type="CDD" id="cd06849">
    <property type="entry name" value="lipoyl_domain"/>
    <property type="match status" value="1"/>
</dbReference>
<dbReference type="SUPFAM" id="SSF53474">
    <property type="entry name" value="alpha/beta-Hydrolases"/>
    <property type="match status" value="1"/>
</dbReference>
<dbReference type="PANTHER" id="PTHR43689">
    <property type="entry name" value="HYDROLASE"/>
    <property type="match status" value="1"/>
</dbReference>
<dbReference type="PROSITE" id="PS51826">
    <property type="entry name" value="PSBD"/>
    <property type="match status" value="1"/>
</dbReference>
<protein>
    <submittedName>
        <fullName evidence="4">Pyruvate dehydrogenase E2 component (Dihydrolipoamide acetyltransferase)</fullName>
    </submittedName>
</protein>
<dbReference type="GO" id="GO:0016746">
    <property type="term" value="F:acyltransferase activity"/>
    <property type="evidence" value="ECO:0007669"/>
    <property type="project" value="InterPro"/>
</dbReference>
<dbReference type="EMBL" id="VLKT01000011">
    <property type="protein sequence ID" value="TWI38770.1"/>
    <property type="molecule type" value="Genomic_DNA"/>
</dbReference>
<dbReference type="InterPro" id="IPR000089">
    <property type="entry name" value="Biotin_lipoyl"/>
</dbReference>
<dbReference type="Gene3D" id="4.10.320.10">
    <property type="entry name" value="E3-binding domain"/>
    <property type="match status" value="1"/>
</dbReference>
<dbReference type="RefSeq" id="WP_145716709.1">
    <property type="nucleotide sequence ID" value="NZ_BSPF01000047.1"/>
</dbReference>
<organism evidence="4 5">
    <name type="scientific">Mesorhizobium tianshanense</name>
    <dbReference type="NCBI Taxonomy" id="39844"/>
    <lineage>
        <taxon>Bacteria</taxon>
        <taxon>Pseudomonadati</taxon>
        <taxon>Pseudomonadota</taxon>
        <taxon>Alphaproteobacteria</taxon>
        <taxon>Hyphomicrobiales</taxon>
        <taxon>Phyllobacteriaceae</taxon>
        <taxon>Mesorhizobium</taxon>
    </lineage>
</organism>
<evidence type="ECO:0000256" key="1">
    <source>
        <dbReference type="ARBA" id="ARBA00007317"/>
    </source>
</evidence>
<evidence type="ECO:0000313" key="4">
    <source>
        <dbReference type="EMBL" id="TWI38770.1"/>
    </source>
</evidence>
<keyword evidence="4" id="KW-0808">Transferase</keyword>
<feature type="region of interest" description="Disordered" evidence="2">
    <location>
        <begin position="155"/>
        <end position="175"/>
    </location>
</feature>
<sequence length="433" mass="46643">MPIDVCYPKVSLEVSTGKISRWLVENGEEVKSGAILFEIDNDKAAVEVEAPAAGRVCRLIASDIEVDVGAEVARIFLEGEPYETAAIIALQPATTSKQDAPVGPLIEGTTSKRPPNPTPLARRIARENNINLDNVVGTGPRGRIVRDDVLPIPNAGSGAQAPAARNIDVPSTRPMPAHNRSELLNSTWMRHGEGFPIVLLHGLSADLNIWRGMLACGRVNAPVLALDLPAHGRSPRDTPVDLDDVATAVERTLADIGVGPSVLCGHSFGAALATRIALRAQVDCRAICLFSPAGLGPKIDGDLLNGILHARTAESLRPWLEYLCHEPSRITDAFLAAVVQQRKDHGLTEAMEKFSRRFFRDATQTFSIRGDLAAISHPVRVVFGLQDRILSVASTRGLPGNVALHLLDSCGHMPQIERPDLALTILQELWRSA</sequence>
<dbReference type="SUPFAM" id="SSF51230">
    <property type="entry name" value="Single hybrid motif"/>
    <property type="match status" value="1"/>
</dbReference>
<dbReference type="Pfam" id="PF12697">
    <property type="entry name" value="Abhydrolase_6"/>
    <property type="match status" value="1"/>
</dbReference>
<evidence type="ECO:0000313" key="5">
    <source>
        <dbReference type="Proteomes" id="UP000317122"/>
    </source>
</evidence>
<proteinExistence type="inferred from homology"/>
<dbReference type="NCBIfam" id="NF011457">
    <property type="entry name" value="PRK14875.1"/>
    <property type="match status" value="1"/>
</dbReference>
<feature type="region of interest" description="Disordered" evidence="2">
    <location>
        <begin position="98"/>
        <end position="118"/>
    </location>
</feature>
<keyword evidence="4" id="KW-0670">Pyruvate</keyword>
<dbReference type="Gene3D" id="2.40.50.100">
    <property type="match status" value="1"/>
</dbReference>